<evidence type="ECO:0000256" key="1">
    <source>
        <dbReference type="SAM" id="Phobius"/>
    </source>
</evidence>
<dbReference type="EMBL" id="CP060131">
    <property type="protein sequence ID" value="QNG53584.1"/>
    <property type="molecule type" value="Genomic_DNA"/>
</dbReference>
<organism evidence="2 3">
    <name type="scientific">Pseudonocardia petroleophila</name>
    <dbReference type="NCBI Taxonomy" id="37331"/>
    <lineage>
        <taxon>Bacteria</taxon>
        <taxon>Bacillati</taxon>
        <taxon>Actinomycetota</taxon>
        <taxon>Actinomycetes</taxon>
        <taxon>Pseudonocardiales</taxon>
        <taxon>Pseudonocardiaceae</taxon>
        <taxon>Pseudonocardia</taxon>
    </lineage>
</organism>
<feature type="transmembrane region" description="Helical" evidence="1">
    <location>
        <begin position="38"/>
        <end position="57"/>
    </location>
</feature>
<proteinExistence type="predicted"/>
<gene>
    <name evidence="2" type="ORF">H6H00_06395</name>
</gene>
<dbReference type="AlphaFoldDB" id="A0A7G7MLC3"/>
<accession>A0A7G7MLC3</accession>
<evidence type="ECO:0000313" key="2">
    <source>
        <dbReference type="EMBL" id="QNG53584.1"/>
    </source>
</evidence>
<sequence length="85" mass="9067">MTTHQTYEARLITALIAVVCAIGCAAAIVPAVEHAVTLGLLTLGLLVVLAVAVRLGVRWLRERREDRADALTAATWRAEYLAGVA</sequence>
<name>A0A7G7MLC3_9PSEU</name>
<keyword evidence="3" id="KW-1185">Reference proteome</keyword>
<keyword evidence="1" id="KW-0812">Transmembrane</keyword>
<reference evidence="2 3" key="1">
    <citation type="submission" date="2020-08" db="EMBL/GenBank/DDBJ databases">
        <authorList>
            <person name="Mo P."/>
        </authorList>
    </citation>
    <scope>NUCLEOTIDE SEQUENCE [LARGE SCALE GENOMIC DNA]</scope>
    <source>
        <strain evidence="2 3">CGMCC 4.1532</strain>
    </source>
</reference>
<dbReference type="Proteomes" id="UP000515728">
    <property type="component" value="Chromosome"/>
</dbReference>
<dbReference type="RefSeq" id="WP_185720411.1">
    <property type="nucleotide sequence ID" value="NZ_BAAAWI010000001.1"/>
</dbReference>
<keyword evidence="1" id="KW-1133">Transmembrane helix</keyword>
<protein>
    <submittedName>
        <fullName evidence="2">Uncharacterized protein</fullName>
    </submittedName>
</protein>
<evidence type="ECO:0000313" key="3">
    <source>
        <dbReference type="Proteomes" id="UP000515728"/>
    </source>
</evidence>
<feature type="transmembrane region" description="Helical" evidence="1">
    <location>
        <begin position="12"/>
        <end position="32"/>
    </location>
</feature>
<keyword evidence="1" id="KW-0472">Membrane</keyword>
<dbReference type="KEGG" id="ppel:H6H00_06395"/>